<dbReference type="GO" id="GO:0006071">
    <property type="term" value="P:glycerol metabolic process"/>
    <property type="evidence" value="ECO:0007669"/>
    <property type="project" value="InterPro"/>
</dbReference>
<dbReference type="GO" id="GO:0046872">
    <property type="term" value="F:metal ion binding"/>
    <property type="evidence" value="ECO:0007669"/>
    <property type="project" value="UniProtKB-KW"/>
</dbReference>
<dbReference type="FunFam" id="3.40.190.90:FF:000001">
    <property type="entry name" value="Fructose-1,6-bisphosphatase"/>
    <property type="match status" value="1"/>
</dbReference>
<organism evidence="11 12">
    <name type="scientific">Thermobrachium celere DSM 8682</name>
    <dbReference type="NCBI Taxonomy" id="941824"/>
    <lineage>
        <taxon>Bacteria</taxon>
        <taxon>Bacillati</taxon>
        <taxon>Bacillota</taxon>
        <taxon>Clostridia</taxon>
        <taxon>Eubacteriales</taxon>
        <taxon>Clostridiaceae</taxon>
        <taxon>Thermobrachium</taxon>
    </lineage>
</organism>
<dbReference type="Pfam" id="PF03320">
    <property type="entry name" value="FBPase_glpX"/>
    <property type="match status" value="1"/>
</dbReference>
<dbReference type="CDD" id="cd01516">
    <property type="entry name" value="FBPase_glpX"/>
    <property type="match status" value="1"/>
</dbReference>
<comment type="catalytic activity">
    <reaction evidence="1">
        <text>beta-D-fructose 1,6-bisphosphate + H2O = beta-D-fructose 6-phosphate + phosphate</text>
        <dbReference type="Rhea" id="RHEA:11064"/>
        <dbReference type="ChEBI" id="CHEBI:15377"/>
        <dbReference type="ChEBI" id="CHEBI:32966"/>
        <dbReference type="ChEBI" id="CHEBI:43474"/>
        <dbReference type="ChEBI" id="CHEBI:57634"/>
        <dbReference type="EC" id="3.1.3.11"/>
    </reaction>
</comment>
<sequence>MDIDLALSYVRVTEAAAINASKLLGRGDKNAADDAAVQAMRKMFDLIPIKGTVVIGEGEMDEAPMLYIGEEVGIRDGECVEVDIAVDPLDGTNLVAKGLPNALSVLAVAPKGGLLHAPDMYMEKIAVGRRAKGVVCLDAPLEENIRNVAKALNKKVEDVTVIMLDRERHFGLMEKVRKVGARMKLITDGDIAAAIATGFEDTGIDIMVGTGGAPEGVIAAAALKCLGGDFQGRLCVTNEEERARCKQMGIDDLNRILYIDDIVKADDVYFAATGVSDGDLLKGVLYLSKDKVKTQSVVMRSKTGTVRFINAIHNLKKVQTNHV</sequence>
<keyword evidence="6 8" id="KW-0119">Carbohydrate metabolism</keyword>
<dbReference type="Gene3D" id="3.40.190.90">
    <property type="match status" value="1"/>
</dbReference>
<dbReference type="GO" id="GO:0030388">
    <property type="term" value="P:fructose 1,6-bisphosphate metabolic process"/>
    <property type="evidence" value="ECO:0007669"/>
    <property type="project" value="TreeGrafter"/>
</dbReference>
<evidence type="ECO:0000256" key="9">
    <source>
        <dbReference type="PIRSR" id="PIRSR004532-1"/>
    </source>
</evidence>
<dbReference type="SUPFAM" id="SSF56655">
    <property type="entry name" value="Carbohydrate phosphatase"/>
    <property type="match status" value="1"/>
</dbReference>
<dbReference type="PANTHER" id="PTHR30447">
    <property type="entry name" value="FRUCTOSE-1,6-BISPHOSPHATASE CLASS 2"/>
    <property type="match status" value="1"/>
</dbReference>
<evidence type="ECO:0000256" key="5">
    <source>
        <dbReference type="ARBA" id="ARBA00023211"/>
    </source>
</evidence>
<feature type="binding site" evidence="10">
    <location>
        <begin position="188"/>
        <end position="190"/>
    </location>
    <ligand>
        <name>substrate</name>
    </ligand>
</feature>
<dbReference type="EMBL" id="CAVN010000086">
    <property type="protein sequence ID" value="CDF57263.1"/>
    <property type="molecule type" value="Genomic_DNA"/>
</dbReference>
<keyword evidence="3 9" id="KW-0479">Metal-binding</keyword>
<evidence type="ECO:0000313" key="12">
    <source>
        <dbReference type="Proteomes" id="UP000014923"/>
    </source>
</evidence>
<dbReference type="HOGENOM" id="CLU_054938_0_0_9"/>
<feature type="binding site" evidence="9">
    <location>
        <position position="90"/>
    </location>
    <ligand>
        <name>Mn(2+)</name>
        <dbReference type="ChEBI" id="CHEBI:29035"/>
        <label>2</label>
    </ligand>
</feature>
<evidence type="ECO:0000256" key="1">
    <source>
        <dbReference type="ARBA" id="ARBA00001273"/>
    </source>
</evidence>
<keyword evidence="4 11" id="KW-0378">Hydrolase</keyword>
<evidence type="ECO:0000256" key="10">
    <source>
        <dbReference type="PIRSR" id="PIRSR004532-2"/>
    </source>
</evidence>
<evidence type="ECO:0000256" key="7">
    <source>
        <dbReference type="ARBA" id="ARBA00024331"/>
    </source>
</evidence>
<comment type="caution">
    <text evidence="11">The sequence shown here is derived from an EMBL/GenBank/DDBJ whole genome shotgun (WGS) entry which is preliminary data.</text>
</comment>
<dbReference type="PIRSF" id="PIRSF004532">
    <property type="entry name" value="GlpX"/>
    <property type="match status" value="1"/>
</dbReference>
<dbReference type="PANTHER" id="PTHR30447:SF0">
    <property type="entry name" value="FRUCTOSE-1,6-BISPHOSPHATASE 1 CLASS 2-RELATED"/>
    <property type="match status" value="1"/>
</dbReference>
<dbReference type="RefSeq" id="WP_018660266.1">
    <property type="nucleotide sequence ID" value="NZ_HF952018.1"/>
</dbReference>
<protein>
    <recommendedName>
        <fullName evidence="8">Fructose-1,6-bisphosphatase</fullName>
    </recommendedName>
</protein>
<dbReference type="GO" id="GO:0042132">
    <property type="term" value="F:fructose 1,6-bisphosphate 1-phosphatase activity"/>
    <property type="evidence" value="ECO:0007669"/>
    <property type="project" value="UniProtKB-EC"/>
</dbReference>
<evidence type="ECO:0000256" key="6">
    <source>
        <dbReference type="ARBA" id="ARBA00023277"/>
    </source>
</evidence>
<feature type="binding site" evidence="9">
    <location>
        <position position="87"/>
    </location>
    <ligand>
        <name>Mn(2+)</name>
        <dbReference type="ChEBI" id="CHEBI:29035"/>
        <label>2</label>
    </ligand>
</feature>
<comment type="cofactor">
    <cofactor evidence="9">
        <name>Mn(2+)</name>
        <dbReference type="ChEBI" id="CHEBI:29035"/>
    </cofactor>
</comment>
<dbReference type="eggNOG" id="COG1494">
    <property type="taxonomic scope" value="Bacteria"/>
</dbReference>
<feature type="binding site" evidence="10">
    <location>
        <position position="121"/>
    </location>
    <ligand>
        <name>substrate</name>
    </ligand>
</feature>
<feature type="binding site" evidence="10">
    <location>
        <begin position="166"/>
        <end position="168"/>
    </location>
    <ligand>
        <name>substrate</name>
    </ligand>
</feature>
<feature type="binding site" evidence="10">
    <location>
        <begin position="90"/>
        <end position="92"/>
    </location>
    <ligand>
        <name>substrate</name>
    </ligand>
</feature>
<dbReference type="GO" id="GO:0006094">
    <property type="term" value="P:gluconeogenesis"/>
    <property type="evidence" value="ECO:0007669"/>
    <property type="project" value="InterPro"/>
</dbReference>
<keyword evidence="12" id="KW-1185">Reference proteome</keyword>
<keyword evidence="5 9" id="KW-0464">Manganese</keyword>
<evidence type="ECO:0000256" key="3">
    <source>
        <dbReference type="ARBA" id="ARBA00022723"/>
    </source>
</evidence>
<comment type="pathway">
    <text evidence="7">Carbohydrate biosynthesis.</text>
</comment>
<dbReference type="GO" id="GO:0005829">
    <property type="term" value="C:cytosol"/>
    <property type="evidence" value="ECO:0007669"/>
    <property type="project" value="TreeGrafter"/>
</dbReference>
<feature type="binding site" evidence="9">
    <location>
        <position position="215"/>
    </location>
    <ligand>
        <name>Mn(2+)</name>
        <dbReference type="ChEBI" id="CHEBI:29035"/>
        <label>2</label>
    </ligand>
</feature>
<evidence type="ECO:0000256" key="4">
    <source>
        <dbReference type="ARBA" id="ARBA00022801"/>
    </source>
</evidence>
<dbReference type="Proteomes" id="UP000014923">
    <property type="component" value="Unassembled WGS sequence"/>
</dbReference>
<accession>R7RPL5</accession>
<evidence type="ECO:0000313" key="11">
    <source>
        <dbReference type="EMBL" id="CDF57263.1"/>
    </source>
</evidence>
<gene>
    <name evidence="11" type="ORF">TCEL_01177</name>
</gene>
<name>R7RPL5_9CLOT</name>
<dbReference type="NCBIfam" id="TIGR00330">
    <property type="entry name" value="glpX"/>
    <property type="match status" value="1"/>
</dbReference>
<feature type="binding site" evidence="9">
    <location>
        <position position="33"/>
    </location>
    <ligand>
        <name>Mn(2+)</name>
        <dbReference type="ChEBI" id="CHEBI:29035"/>
        <label>1</label>
    </ligand>
</feature>
<dbReference type="OrthoDB" id="9779353at2"/>
<dbReference type="InterPro" id="IPR004464">
    <property type="entry name" value="FBPase_class-2/SBPase"/>
</dbReference>
<dbReference type="AlphaFoldDB" id="R7RPL5"/>
<proteinExistence type="inferred from homology"/>
<comment type="similarity">
    <text evidence="2 8">Belongs to the FBPase class 2 family.</text>
</comment>
<evidence type="ECO:0000256" key="2">
    <source>
        <dbReference type="ARBA" id="ARBA00008989"/>
    </source>
</evidence>
<dbReference type="Gene3D" id="3.30.540.10">
    <property type="entry name" value="Fructose-1,6-Bisphosphatase, subunit A, domain 1"/>
    <property type="match status" value="1"/>
</dbReference>
<feature type="binding site" evidence="9">
    <location>
        <position position="57"/>
    </location>
    <ligand>
        <name>Mn(2+)</name>
        <dbReference type="ChEBI" id="CHEBI:29035"/>
        <label>1</label>
    </ligand>
</feature>
<feature type="binding site" evidence="10">
    <location>
        <position position="212"/>
    </location>
    <ligand>
        <name>substrate</name>
    </ligand>
</feature>
<reference evidence="11" key="1">
    <citation type="submission" date="2013-03" db="EMBL/GenBank/DDBJ databases">
        <title>Draft genome sequence of the hydrogen-ethanol-producing anaerobic alkalithermophilic Caloramator celere.</title>
        <authorList>
            <person name="Ciranna A."/>
            <person name="Larjo A."/>
            <person name="Kivisto A."/>
            <person name="Santala V."/>
            <person name="Roos C."/>
            <person name="Karp M."/>
        </authorList>
    </citation>
    <scope>NUCLEOTIDE SEQUENCE [LARGE SCALE GENOMIC DNA]</scope>
    <source>
        <strain evidence="11">DSM 8682</strain>
    </source>
</reference>
<evidence type="ECO:0000256" key="8">
    <source>
        <dbReference type="PIRNR" id="PIRNR004532"/>
    </source>
</evidence>